<dbReference type="Proteomes" id="UP001177670">
    <property type="component" value="Unassembled WGS sequence"/>
</dbReference>
<organism evidence="2 3">
    <name type="scientific">Melipona bicolor</name>
    <dbReference type="NCBI Taxonomy" id="60889"/>
    <lineage>
        <taxon>Eukaryota</taxon>
        <taxon>Metazoa</taxon>
        <taxon>Ecdysozoa</taxon>
        <taxon>Arthropoda</taxon>
        <taxon>Hexapoda</taxon>
        <taxon>Insecta</taxon>
        <taxon>Pterygota</taxon>
        <taxon>Neoptera</taxon>
        <taxon>Endopterygota</taxon>
        <taxon>Hymenoptera</taxon>
        <taxon>Apocrita</taxon>
        <taxon>Aculeata</taxon>
        <taxon>Apoidea</taxon>
        <taxon>Anthophila</taxon>
        <taxon>Apidae</taxon>
        <taxon>Melipona</taxon>
    </lineage>
</organism>
<evidence type="ECO:0000313" key="2">
    <source>
        <dbReference type="EMBL" id="KAK1121731.1"/>
    </source>
</evidence>
<name>A0AA40FMR9_9HYME</name>
<dbReference type="AlphaFoldDB" id="A0AA40FMR9"/>
<accession>A0AA40FMR9</accession>
<proteinExistence type="predicted"/>
<protein>
    <submittedName>
        <fullName evidence="2">Uncharacterized protein</fullName>
    </submittedName>
</protein>
<gene>
    <name evidence="2" type="ORF">K0M31_010042</name>
</gene>
<evidence type="ECO:0000256" key="1">
    <source>
        <dbReference type="SAM" id="MobiDB-lite"/>
    </source>
</evidence>
<dbReference type="EMBL" id="JAHYIQ010000025">
    <property type="protein sequence ID" value="KAK1121731.1"/>
    <property type="molecule type" value="Genomic_DNA"/>
</dbReference>
<keyword evidence="3" id="KW-1185">Reference proteome</keyword>
<comment type="caution">
    <text evidence="2">The sequence shown here is derived from an EMBL/GenBank/DDBJ whole genome shotgun (WGS) entry which is preliminary data.</text>
</comment>
<sequence>MRITEIWEDIDFEPKSSANLRVKSTWAAMKFPSHHVVSIRMEFGLAVAFKHVVATNTRGRMPVNSTITIEMEISLYHLQVESTVGSKLTRGSKNGNTANSVCGSSRETPDSSLSSGSN</sequence>
<feature type="region of interest" description="Disordered" evidence="1">
    <location>
        <begin position="85"/>
        <end position="118"/>
    </location>
</feature>
<evidence type="ECO:0000313" key="3">
    <source>
        <dbReference type="Proteomes" id="UP001177670"/>
    </source>
</evidence>
<reference evidence="2" key="1">
    <citation type="submission" date="2021-10" db="EMBL/GenBank/DDBJ databases">
        <title>Melipona bicolor Genome sequencing and assembly.</title>
        <authorList>
            <person name="Araujo N.S."/>
            <person name="Arias M.C."/>
        </authorList>
    </citation>
    <scope>NUCLEOTIDE SEQUENCE</scope>
    <source>
        <strain evidence="2">USP_2M_L1-L4_2017</strain>
        <tissue evidence="2">Whole body</tissue>
    </source>
</reference>